<dbReference type="InterPro" id="IPR006860">
    <property type="entry name" value="FecR"/>
</dbReference>
<dbReference type="GO" id="GO:0016989">
    <property type="term" value="F:sigma factor antagonist activity"/>
    <property type="evidence" value="ECO:0007669"/>
    <property type="project" value="TreeGrafter"/>
</dbReference>
<proteinExistence type="predicted"/>
<evidence type="ECO:0000313" key="5">
    <source>
        <dbReference type="Proteomes" id="UP000831290"/>
    </source>
</evidence>
<evidence type="ECO:0000313" key="4">
    <source>
        <dbReference type="EMBL" id="UOB17136.1"/>
    </source>
</evidence>
<dbReference type="AlphaFoldDB" id="A0A9E7A027"/>
<keyword evidence="1" id="KW-1133">Transmembrane helix</keyword>
<dbReference type="Gene3D" id="3.55.50.30">
    <property type="match status" value="1"/>
</dbReference>
<dbReference type="PANTHER" id="PTHR30273">
    <property type="entry name" value="PERIPLASMIC SIGNAL SENSOR AND SIGMA FACTOR ACTIVATOR FECR-RELATED"/>
    <property type="match status" value="1"/>
</dbReference>
<name>A0A9E7A027_9FLAO</name>
<keyword evidence="1" id="KW-0812">Transmembrane</keyword>
<dbReference type="Pfam" id="PF04773">
    <property type="entry name" value="FecR"/>
    <property type="match status" value="1"/>
</dbReference>
<keyword evidence="5" id="KW-1185">Reference proteome</keyword>
<dbReference type="RefSeq" id="WP_255842409.1">
    <property type="nucleotide sequence ID" value="NZ_CP094358.1"/>
</dbReference>
<feature type="transmembrane region" description="Helical" evidence="1">
    <location>
        <begin position="75"/>
        <end position="96"/>
    </location>
</feature>
<feature type="domain" description="Protein FecR C-terminal" evidence="3">
    <location>
        <begin position="252"/>
        <end position="319"/>
    </location>
</feature>
<reference evidence="4" key="1">
    <citation type="submission" date="2022-03" db="EMBL/GenBank/DDBJ databases">
        <title>Description of Abyssus ytuae gen. nov., sp. nov., a novel member of the family Flavobacteriaceae isolated from the sediment of Mariana Trench.</title>
        <authorList>
            <person name="Zhang J."/>
            <person name="Xu X."/>
        </authorList>
    </citation>
    <scope>NUCLEOTIDE SEQUENCE</scope>
    <source>
        <strain evidence="4">MT3330</strain>
    </source>
</reference>
<dbReference type="Pfam" id="PF16344">
    <property type="entry name" value="FecR_C"/>
    <property type="match status" value="1"/>
</dbReference>
<organism evidence="4 5">
    <name type="scientific">Abyssalbus ytuae</name>
    <dbReference type="NCBI Taxonomy" id="2926907"/>
    <lineage>
        <taxon>Bacteria</taxon>
        <taxon>Pseudomonadati</taxon>
        <taxon>Bacteroidota</taxon>
        <taxon>Flavobacteriia</taxon>
        <taxon>Flavobacteriales</taxon>
        <taxon>Flavobacteriaceae</taxon>
        <taxon>Abyssalbus</taxon>
    </lineage>
</organism>
<dbReference type="Gene3D" id="2.60.120.1440">
    <property type="match status" value="1"/>
</dbReference>
<protein>
    <submittedName>
        <fullName evidence="4">DUF4974 domain-containing protein</fullName>
    </submittedName>
</protein>
<gene>
    <name evidence="4" type="ORF">MQE35_15520</name>
</gene>
<keyword evidence="1" id="KW-0472">Membrane</keyword>
<dbReference type="InterPro" id="IPR012373">
    <property type="entry name" value="Ferrdict_sens_TM"/>
</dbReference>
<accession>A0A9E7A027</accession>
<dbReference type="PIRSF" id="PIRSF018266">
    <property type="entry name" value="FecR"/>
    <property type="match status" value="1"/>
</dbReference>
<dbReference type="EMBL" id="CP094358">
    <property type="protein sequence ID" value="UOB17136.1"/>
    <property type="molecule type" value="Genomic_DNA"/>
</dbReference>
<sequence length="323" mass="37470">MKEELLHKYIRKEVNPEEKKIVLDWLKNSKENQKQYNLIKANYVAGSLKKIKTPHNHIAFNIFKQKQKKRSHSRYISYAVIIILLVSTTFIIYQNWSNLPQNFINKNTPETLIVNTQNIEKREIVLPDGSTVKLNVGSYLEYPETFKSNIRTVTLVGEGLFDIVHDSLRPFIVKTQDFDVKVLGTTFNVKSYLNDIQTETTLITGKVELLREEETPILLAPSQKAIFYKTENKIEIGEVKSEDVIAWQKGTLVFNSTPMEQVVLDLERKYNVKITINSSKLLTYEYTGTFDNLTLDESLQLLMISSPIIYKIENKEITIDMRK</sequence>
<evidence type="ECO:0000259" key="3">
    <source>
        <dbReference type="Pfam" id="PF16344"/>
    </source>
</evidence>
<dbReference type="PANTHER" id="PTHR30273:SF2">
    <property type="entry name" value="PROTEIN FECR"/>
    <property type="match status" value="1"/>
</dbReference>
<evidence type="ECO:0000256" key="1">
    <source>
        <dbReference type="SAM" id="Phobius"/>
    </source>
</evidence>
<dbReference type="KEGG" id="fbm:MQE35_15520"/>
<dbReference type="InterPro" id="IPR032508">
    <property type="entry name" value="FecR_C"/>
</dbReference>
<feature type="domain" description="FecR protein" evidence="2">
    <location>
        <begin position="114"/>
        <end position="208"/>
    </location>
</feature>
<dbReference type="Proteomes" id="UP000831290">
    <property type="component" value="Chromosome"/>
</dbReference>
<evidence type="ECO:0000259" key="2">
    <source>
        <dbReference type="Pfam" id="PF04773"/>
    </source>
</evidence>